<feature type="transmembrane region" description="Helical" evidence="7">
    <location>
        <begin position="64"/>
        <end position="84"/>
    </location>
</feature>
<gene>
    <name evidence="9" type="ORF">AEAE_1143</name>
</gene>
<dbReference type="InterPro" id="IPR000515">
    <property type="entry name" value="MetI-like"/>
</dbReference>
<evidence type="ECO:0000256" key="4">
    <source>
        <dbReference type="ARBA" id="ARBA00022692"/>
    </source>
</evidence>
<sequence>MALFAKTRTTHEDPVMLAARRRQHSADPIERLMANGSLKPKSLGENIPFNKKVRPSMTAGDRTVSIIINVILVLVVIATLYPLWFVVIASFSNPTSVAAGTVTVLPKNVTWVGYAKVFANARIWRGYMNTILYSVLGTAVNMAVTIPCAFALSRREFKPRRVILFLFTVTMFIGGGLIPNYLLYKSLGINNTMWVFILPGAVSVYNVIVARSFFETSIPEELHDAAQIDGLSYFGYFFRIVLPLSSAILAVIGLYYFVGHWNDFMTGLIFITDDTKQPLQVVLQQLLLVAQGTGTNVDAAAQQQAADQIKFGIIIVSTAPLLILYPFLQKYFNKGVMLGAVKG</sequence>
<keyword evidence="10" id="KW-1185">Reference proteome</keyword>
<dbReference type="Pfam" id="PF00528">
    <property type="entry name" value="BPD_transp_1"/>
    <property type="match status" value="1"/>
</dbReference>
<dbReference type="PANTHER" id="PTHR43744:SF9">
    <property type="entry name" value="POLYGALACTURONAN_RHAMNOGALACTURONAN TRANSPORT SYSTEM PERMEASE PROTEIN YTCP"/>
    <property type="match status" value="1"/>
</dbReference>
<evidence type="ECO:0000256" key="3">
    <source>
        <dbReference type="ARBA" id="ARBA00022475"/>
    </source>
</evidence>
<dbReference type="PANTHER" id="PTHR43744">
    <property type="entry name" value="ABC TRANSPORTER PERMEASE PROTEIN MG189-RELATED-RELATED"/>
    <property type="match status" value="1"/>
</dbReference>
<comment type="subcellular location">
    <subcellularLocation>
        <location evidence="1 7">Cell membrane</location>
        <topology evidence="1 7">Multi-pass membrane protein</topology>
    </subcellularLocation>
</comment>
<keyword evidence="5 7" id="KW-1133">Transmembrane helix</keyword>
<evidence type="ECO:0000256" key="7">
    <source>
        <dbReference type="RuleBase" id="RU363032"/>
    </source>
</evidence>
<evidence type="ECO:0000313" key="9">
    <source>
        <dbReference type="EMBL" id="OZG55165.1"/>
    </source>
</evidence>
<reference evidence="9 10" key="1">
    <citation type="journal article" date="2017" name="BMC Genomics">
        <title>Comparative genomic and phylogenomic analyses of the Bifidobacteriaceae family.</title>
        <authorList>
            <person name="Lugli G.A."/>
            <person name="Milani C."/>
            <person name="Turroni F."/>
            <person name="Duranti S."/>
            <person name="Mancabelli L."/>
            <person name="Mangifesta M."/>
            <person name="Ferrario C."/>
            <person name="Modesto M."/>
            <person name="Mattarelli P."/>
            <person name="Jiri K."/>
            <person name="van Sinderen D."/>
            <person name="Ventura M."/>
        </authorList>
    </citation>
    <scope>NUCLEOTIDE SEQUENCE [LARGE SCALE GENOMIC DNA]</scope>
    <source>
        <strain evidence="9 10">LMG 21773</strain>
    </source>
</reference>
<proteinExistence type="inferred from homology"/>
<feature type="transmembrane region" description="Helical" evidence="7">
    <location>
        <begin position="309"/>
        <end position="328"/>
    </location>
</feature>
<comment type="caution">
    <text evidence="9">The sequence shown here is derived from an EMBL/GenBank/DDBJ whole genome shotgun (WGS) entry which is preliminary data.</text>
</comment>
<organism evidence="9 10">
    <name type="scientific">Aeriscardovia aeriphila</name>
    <dbReference type="NCBI Taxonomy" id="218139"/>
    <lineage>
        <taxon>Bacteria</taxon>
        <taxon>Bacillati</taxon>
        <taxon>Actinomycetota</taxon>
        <taxon>Actinomycetes</taxon>
        <taxon>Bifidobacteriales</taxon>
        <taxon>Bifidobacteriaceae</taxon>
        <taxon>Aeriscardovia</taxon>
    </lineage>
</organism>
<dbReference type="InterPro" id="IPR035906">
    <property type="entry name" value="MetI-like_sf"/>
</dbReference>
<evidence type="ECO:0000256" key="5">
    <source>
        <dbReference type="ARBA" id="ARBA00022989"/>
    </source>
</evidence>
<keyword evidence="6 7" id="KW-0472">Membrane</keyword>
<keyword evidence="3" id="KW-1003">Cell membrane</keyword>
<comment type="similarity">
    <text evidence="7">Belongs to the binding-protein-dependent transport system permease family.</text>
</comment>
<feature type="transmembrane region" description="Helical" evidence="7">
    <location>
        <begin position="194"/>
        <end position="214"/>
    </location>
</feature>
<dbReference type="GO" id="GO:0005886">
    <property type="term" value="C:plasma membrane"/>
    <property type="evidence" value="ECO:0007669"/>
    <property type="project" value="UniProtKB-SubCell"/>
</dbReference>
<dbReference type="CDD" id="cd06261">
    <property type="entry name" value="TM_PBP2"/>
    <property type="match status" value="1"/>
</dbReference>
<evidence type="ECO:0000313" key="10">
    <source>
        <dbReference type="Proteomes" id="UP000228976"/>
    </source>
</evidence>
<name>A0A261F7X2_9BIFI</name>
<evidence type="ECO:0000256" key="2">
    <source>
        <dbReference type="ARBA" id="ARBA00022448"/>
    </source>
</evidence>
<dbReference type="PROSITE" id="PS50928">
    <property type="entry name" value="ABC_TM1"/>
    <property type="match status" value="1"/>
</dbReference>
<dbReference type="Proteomes" id="UP000228976">
    <property type="component" value="Unassembled WGS sequence"/>
</dbReference>
<evidence type="ECO:0000256" key="6">
    <source>
        <dbReference type="ARBA" id="ARBA00023136"/>
    </source>
</evidence>
<feature type="transmembrane region" description="Helical" evidence="7">
    <location>
        <begin position="131"/>
        <end position="150"/>
    </location>
</feature>
<dbReference type="AlphaFoldDB" id="A0A261F7X2"/>
<protein>
    <submittedName>
        <fullName evidence="9">Sugar ABC transporter permease</fullName>
    </submittedName>
</protein>
<evidence type="ECO:0000259" key="8">
    <source>
        <dbReference type="PROSITE" id="PS50928"/>
    </source>
</evidence>
<feature type="transmembrane region" description="Helical" evidence="7">
    <location>
        <begin position="234"/>
        <end position="258"/>
    </location>
</feature>
<feature type="transmembrane region" description="Helical" evidence="7">
    <location>
        <begin position="162"/>
        <end position="182"/>
    </location>
</feature>
<evidence type="ECO:0000256" key="1">
    <source>
        <dbReference type="ARBA" id="ARBA00004651"/>
    </source>
</evidence>
<keyword evidence="2 7" id="KW-0813">Transport</keyword>
<dbReference type="Gene3D" id="1.10.3720.10">
    <property type="entry name" value="MetI-like"/>
    <property type="match status" value="1"/>
</dbReference>
<accession>A0A261F7X2</accession>
<feature type="domain" description="ABC transmembrane type-1" evidence="8">
    <location>
        <begin position="127"/>
        <end position="332"/>
    </location>
</feature>
<dbReference type="GO" id="GO:0055085">
    <property type="term" value="P:transmembrane transport"/>
    <property type="evidence" value="ECO:0007669"/>
    <property type="project" value="InterPro"/>
</dbReference>
<dbReference type="EMBL" id="MWWU01000004">
    <property type="protein sequence ID" value="OZG55165.1"/>
    <property type="molecule type" value="Genomic_DNA"/>
</dbReference>
<dbReference type="SUPFAM" id="SSF161098">
    <property type="entry name" value="MetI-like"/>
    <property type="match status" value="1"/>
</dbReference>
<keyword evidence="4 7" id="KW-0812">Transmembrane</keyword>